<dbReference type="Proteomes" id="UP000008144">
    <property type="component" value="Chromosome 2"/>
</dbReference>
<reference evidence="2" key="4">
    <citation type="submission" date="2025-09" db="UniProtKB">
        <authorList>
            <consortium name="Ensembl"/>
        </authorList>
    </citation>
    <scope>IDENTIFICATION</scope>
</reference>
<protein>
    <submittedName>
        <fullName evidence="2">Uncharacterized protein</fullName>
    </submittedName>
</protein>
<feature type="compositionally biased region" description="Basic and acidic residues" evidence="1">
    <location>
        <begin position="59"/>
        <end position="68"/>
    </location>
</feature>
<dbReference type="HOGENOM" id="CLU_1131200_0_0_1"/>
<proteinExistence type="predicted"/>
<feature type="region of interest" description="Disordered" evidence="1">
    <location>
        <begin position="59"/>
        <end position="148"/>
    </location>
</feature>
<organism evidence="2 3">
    <name type="scientific">Ciona intestinalis</name>
    <name type="common">Transparent sea squirt</name>
    <name type="synonym">Ascidia intestinalis</name>
    <dbReference type="NCBI Taxonomy" id="7719"/>
    <lineage>
        <taxon>Eukaryota</taxon>
        <taxon>Metazoa</taxon>
        <taxon>Chordata</taxon>
        <taxon>Tunicata</taxon>
        <taxon>Ascidiacea</taxon>
        <taxon>Phlebobranchia</taxon>
        <taxon>Cionidae</taxon>
        <taxon>Ciona</taxon>
    </lineage>
</organism>
<keyword evidence="3" id="KW-1185">Reference proteome</keyword>
<dbReference type="AlphaFoldDB" id="F6UXN5"/>
<sequence>MNTDLQTQPLCLSMKPKYVDSTLRKQVEMTKQFQHENEPVLYPRMNKFKAEILTFKNSKDIGEPKPRITDPAAENGHRDCYSRQTSSESSSPAGNQDRESGQSSIESPISMKGESGWGRQQETNKTNFNHKTFSTSPSSSGSKDLWRPPVEALNSTGKVGHVEPPRQKRPKLSTLGTAMMPEWNNYALQQLIAKTQLLRFPTIYNAHAQWQQNVQQSTYENNKVPPPQMMNLHHFAQAQNISSFLR</sequence>
<reference evidence="2" key="2">
    <citation type="journal article" date="2008" name="Genome Biol.">
        <title>Improved genome assembly and evidence-based global gene model set for the chordate Ciona intestinalis: new insight into intron and operon populations.</title>
        <authorList>
            <person name="Satou Y."/>
            <person name="Mineta K."/>
            <person name="Ogasawara M."/>
            <person name="Sasakura Y."/>
            <person name="Shoguchi E."/>
            <person name="Ueno K."/>
            <person name="Yamada L."/>
            <person name="Matsumoto J."/>
            <person name="Wasserscheid J."/>
            <person name="Dewar K."/>
            <person name="Wiley G.B."/>
            <person name="Macmil S.L."/>
            <person name="Roe B.A."/>
            <person name="Zeller R.W."/>
            <person name="Hastings K.E."/>
            <person name="Lemaire P."/>
            <person name="Lindquist E."/>
            <person name="Endo T."/>
            <person name="Hotta K."/>
            <person name="Inaba K."/>
        </authorList>
    </citation>
    <scope>NUCLEOTIDE SEQUENCE [LARGE SCALE GENOMIC DNA]</scope>
    <source>
        <strain evidence="2">wild type</strain>
    </source>
</reference>
<evidence type="ECO:0000256" key="1">
    <source>
        <dbReference type="SAM" id="MobiDB-lite"/>
    </source>
</evidence>
<dbReference type="EMBL" id="EAAA01001583">
    <property type="status" value="NOT_ANNOTATED_CDS"/>
    <property type="molecule type" value="Genomic_DNA"/>
</dbReference>
<accession>F6UXN5</accession>
<reference evidence="2" key="3">
    <citation type="submission" date="2025-08" db="UniProtKB">
        <authorList>
            <consortium name="Ensembl"/>
        </authorList>
    </citation>
    <scope>IDENTIFICATION</scope>
</reference>
<dbReference type="InParanoid" id="F6UXN5"/>
<reference evidence="3" key="1">
    <citation type="journal article" date="2002" name="Science">
        <title>The draft genome of Ciona intestinalis: insights into chordate and vertebrate origins.</title>
        <authorList>
            <person name="Dehal P."/>
            <person name="Satou Y."/>
            <person name="Campbell R.K."/>
            <person name="Chapman J."/>
            <person name="Degnan B."/>
            <person name="De Tomaso A."/>
            <person name="Davidson B."/>
            <person name="Di Gregorio A."/>
            <person name="Gelpke M."/>
            <person name="Goodstein D.M."/>
            <person name="Harafuji N."/>
            <person name="Hastings K.E."/>
            <person name="Ho I."/>
            <person name="Hotta K."/>
            <person name="Huang W."/>
            <person name="Kawashima T."/>
            <person name="Lemaire P."/>
            <person name="Martinez D."/>
            <person name="Meinertzhagen I.A."/>
            <person name="Necula S."/>
            <person name="Nonaka M."/>
            <person name="Putnam N."/>
            <person name="Rash S."/>
            <person name="Saiga H."/>
            <person name="Satake M."/>
            <person name="Terry A."/>
            <person name="Yamada L."/>
            <person name="Wang H.G."/>
            <person name="Awazu S."/>
            <person name="Azumi K."/>
            <person name="Boore J."/>
            <person name="Branno M."/>
            <person name="Chin-Bow S."/>
            <person name="DeSantis R."/>
            <person name="Doyle S."/>
            <person name="Francino P."/>
            <person name="Keys D.N."/>
            <person name="Haga S."/>
            <person name="Hayashi H."/>
            <person name="Hino K."/>
            <person name="Imai K.S."/>
            <person name="Inaba K."/>
            <person name="Kano S."/>
            <person name="Kobayashi K."/>
            <person name="Kobayashi M."/>
            <person name="Lee B.I."/>
            <person name="Makabe K.W."/>
            <person name="Manohar C."/>
            <person name="Matassi G."/>
            <person name="Medina M."/>
            <person name="Mochizuki Y."/>
            <person name="Mount S."/>
            <person name="Morishita T."/>
            <person name="Miura S."/>
            <person name="Nakayama A."/>
            <person name="Nishizaka S."/>
            <person name="Nomoto H."/>
            <person name="Ohta F."/>
            <person name="Oishi K."/>
            <person name="Rigoutsos I."/>
            <person name="Sano M."/>
            <person name="Sasaki A."/>
            <person name="Sasakura Y."/>
            <person name="Shoguchi E."/>
            <person name="Shin-i T."/>
            <person name="Spagnuolo A."/>
            <person name="Stainier D."/>
            <person name="Suzuki M.M."/>
            <person name="Tassy O."/>
            <person name="Takatori N."/>
            <person name="Tokuoka M."/>
            <person name="Yagi K."/>
            <person name="Yoshizaki F."/>
            <person name="Wada S."/>
            <person name="Zhang C."/>
            <person name="Hyatt P.D."/>
            <person name="Larimer F."/>
            <person name="Detter C."/>
            <person name="Doggett N."/>
            <person name="Glavina T."/>
            <person name="Hawkins T."/>
            <person name="Richardson P."/>
            <person name="Lucas S."/>
            <person name="Kohara Y."/>
            <person name="Levine M."/>
            <person name="Satoh N."/>
            <person name="Rokhsar D.S."/>
        </authorList>
    </citation>
    <scope>NUCLEOTIDE SEQUENCE [LARGE SCALE GENOMIC DNA]</scope>
</reference>
<evidence type="ECO:0000313" key="2">
    <source>
        <dbReference type="Ensembl" id="ENSCINP00000021712.1"/>
    </source>
</evidence>
<feature type="compositionally biased region" description="Polar residues" evidence="1">
    <location>
        <begin position="82"/>
        <end position="94"/>
    </location>
</feature>
<dbReference type="Ensembl" id="ENSCINT00000021958.1">
    <property type="protein sequence ID" value="ENSCINP00000021712.1"/>
    <property type="gene ID" value="ENSCING00000011341.1"/>
</dbReference>
<evidence type="ECO:0000313" key="3">
    <source>
        <dbReference type="Proteomes" id="UP000008144"/>
    </source>
</evidence>
<feature type="compositionally biased region" description="Polar residues" evidence="1">
    <location>
        <begin position="118"/>
        <end position="133"/>
    </location>
</feature>
<name>F6UXN5_CIOIN</name>